<evidence type="ECO:0000259" key="4">
    <source>
        <dbReference type="PROSITE" id="PS50949"/>
    </source>
</evidence>
<dbReference type="PRINTS" id="PR00035">
    <property type="entry name" value="HTHGNTR"/>
</dbReference>
<keyword evidence="6" id="KW-1185">Reference proteome</keyword>
<accession>A0A0B8NXX8</accession>
<dbReference type="InterPro" id="IPR000524">
    <property type="entry name" value="Tscrpt_reg_HTH_GntR"/>
</dbReference>
<dbReference type="Proteomes" id="UP000031671">
    <property type="component" value="Unassembled WGS sequence"/>
</dbReference>
<dbReference type="PANTHER" id="PTHR44846:SF1">
    <property type="entry name" value="MANNOSYL-D-GLYCERATE TRANSPORT_METABOLISM SYSTEM REPRESSOR MNGR-RELATED"/>
    <property type="match status" value="1"/>
</dbReference>
<evidence type="ECO:0000313" key="6">
    <source>
        <dbReference type="Proteomes" id="UP000031671"/>
    </source>
</evidence>
<dbReference type="InterPro" id="IPR050679">
    <property type="entry name" value="Bact_HTH_transcr_reg"/>
</dbReference>
<gene>
    <name evidence="5" type="ORF">JCM19231_5338</name>
</gene>
<evidence type="ECO:0000256" key="3">
    <source>
        <dbReference type="ARBA" id="ARBA00023163"/>
    </source>
</evidence>
<dbReference type="InterPro" id="IPR036388">
    <property type="entry name" value="WH-like_DNA-bd_sf"/>
</dbReference>
<protein>
    <submittedName>
        <fullName evidence="5">GntR-family transcriptional regulator</fullName>
    </submittedName>
</protein>
<dbReference type="CDD" id="cd07377">
    <property type="entry name" value="WHTH_GntR"/>
    <property type="match status" value="1"/>
</dbReference>
<sequence length="231" mass="26408">MKPKKYLEVYQSIKDDIINGNYPAWSQLEGEHALSDQFGVSRPTLRKAIDKLKQESFLHSRQGSGIFVNPPEFYQDNSLTSISEKIHNESSLRSIVLSFNKETAPAEIAKKFDLTDTAEFFHYKRMRIIDEQPAIIEETWMPVTLFPDFNQEACNASVLDFIENSANQSISHDAKKICGKILDDQEAFLLRVEPGHLCLSIYHHVYLLHSVLAQYTIETLVSNEITSVSIR</sequence>
<keyword evidence="2" id="KW-0238">DNA-binding</keyword>
<evidence type="ECO:0000256" key="2">
    <source>
        <dbReference type="ARBA" id="ARBA00023125"/>
    </source>
</evidence>
<reference evidence="5 6" key="2">
    <citation type="submission" date="2015-01" db="EMBL/GenBank/DDBJ databases">
        <authorList>
            <consortium name="NBRP consortium"/>
            <person name="Sawabe T."/>
            <person name="Meirelles P."/>
            <person name="Feng G."/>
            <person name="Sayaka M."/>
            <person name="Hattori M."/>
            <person name="Ohkuma M."/>
        </authorList>
    </citation>
    <scope>NUCLEOTIDE SEQUENCE [LARGE SCALE GENOMIC DNA]</scope>
    <source>
        <strain evidence="6">JCM 19231</strain>
    </source>
</reference>
<dbReference type="RefSeq" id="WP_261837138.1">
    <property type="nucleotide sequence ID" value="NZ_AP024882.1"/>
</dbReference>
<dbReference type="EMBL" id="BBRZ01000015">
    <property type="protein sequence ID" value="GAM55564.1"/>
    <property type="molecule type" value="Genomic_DNA"/>
</dbReference>
<feature type="domain" description="HTH gntR-type" evidence="4">
    <location>
        <begin position="3"/>
        <end position="71"/>
    </location>
</feature>
<dbReference type="SUPFAM" id="SSF46785">
    <property type="entry name" value="Winged helix' DNA-binding domain"/>
    <property type="match status" value="1"/>
</dbReference>
<dbReference type="SMART" id="SM00866">
    <property type="entry name" value="UTRA"/>
    <property type="match status" value="1"/>
</dbReference>
<organism evidence="5 6">
    <name type="scientific">Vibrio ishigakensis</name>
    <dbReference type="NCBI Taxonomy" id="1481914"/>
    <lineage>
        <taxon>Bacteria</taxon>
        <taxon>Pseudomonadati</taxon>
        <taxon>Pseudomonadota</taxon>
        <taxon>Gammaproteobacteria</taxon>
        <taxon>Vibrionales</taxon>
        <taxon>Vibrionaceae</taxon>
        <taxon>Vibrio</taxon>
    </lineage>
</organism>
<evidence type="ECO:0000313" key="5">
    <source>
        <dbReference type="EMBL" id="GAM55564.1"/>
    </source>
</evidence>
<dbReference type="Gene3D" id="1.10.10.10">
    <property type="entry name" value="Winged helix-like DNA-binding domain superfamily/Winged helix DNA-binding domain"/>
    <property type="match status" value="1"/>
</dbReference>
<proteinExistence type="predicted"/>
<keyword evidence="3" id="KW-0804">Transcription</keyword>
<reference evidence="5 6" key="1">
    <citation type="submission" date="2015-01" db="EMBL/GenBank/DDBJ databases">
        <title>Vibrio sp. C1 JCM 19231 whole genome shotgun sequence.</title>
        <authorList>
            <person name="Sawabe T."/>
            <person name="Meirelles P."/>
            <person name="Feng G."/>
            <person name="Sayaka M."/>
            <person name="Hattori M."/>
            <person name="Ohkuma M."/>
        </authorList>
    </citation>
    <scope>NUCLEOTIDE SEQUENCE [LARGE SCALE GENOMIC DNA]</scope>
    <source>
        <strain evidence="6">JCM 19231</strain>
    </source>
</reference>
<dbReference type="GO" id="GO:0045892">
    <property type="term" value="P:negative regulation of DNA-templated transcription"/>
    <property type="evidence" value="ECO:0007669"/>
    <property type="project" value="TreeGrafter"/>
</dbReference>
<dbReference type="GO" id="GO:0003677">
    <property type="term" value="F:DNA binding"/>
    <property type="evidence" value="ECO:0007669"/>
    <property type="project" value="UniProtKB-KW"/>
</dbReference>
<dbReference type="Pfam" id="PF00392">
    <property type="entry name" value="GntR"/>
    <property type="match status" value="1"/>
</dbReference>
<dbReference type="PANTHER" id="PTHR44846">
    <property type="entry name" value="MANNOSYL-D-GLYCERATE TRANSPORT/METABOLISM SYSTEM REPRESSOR MNGR-RELATED"/>
    <property type="match status" value="1"/>
</dbReference>
<dbReference type="PROSITE" id="PS50949">
    <property type="entry name" value="HTH_GNTR"/>
    <property type="match status" value="1"/>
</dbReference>
<dbReference type="GO" id="GO:0003700">
    <property type="term" value="F:DNA-binding transcription factor activity"/>
    <property type="evidence" value="ECO:0007669"/>
    <property type="project" value="InterPro"/>
</dbReference>
<dbReference type="InterPro" id="IPR011663">
    <property type="entry name" value="UTRA"/>
</dbReference>
<dbReference type="AlphaFoldDB" id="A0A0B8NXX8"/>
<dbReference type="InterPro" id="IPR036390">
    <property type="entry name" value="WH_DNA-bd_sf"/>
</dbReference>
<dbReference type="Gene3D" id="3.40.1410.10">
    <property type="entry name" value="Chorismate lyase-like"/>
    <property type="match status" value="1"/>
</dbReference>
<dbReference type="Pfam" id="PF07702">
    <property type="entry name" value="UTRA"/>
    <property type="match status" value="1"/>
</dbReference>
<keyword evidence="1" id="KW-0805">Transcription regulation</keyword>
<name>A0A0B8NXX8_9VIBR</name>
<evidence type="ECO:0000256" key="1">
    <source>
        <dbReference type="ARBA" id="ARBA00023015"/>
    </source>
</evidence>
<dbReference type="SUPFAM" id="SSF64288">
    <property type="entry name" value="Chorismate lyase-like"/>
    <property type="match status" value="1"/>
</dbReference>
<dbReference type="SMART" id="SM00345">
    <property type="entry name" value="HTH_GNTR"/>
    <property type="match status" value="1"/>
</dbReference>
<comment type="caution">
    <text evidence="5">The sequence shown here is derived from an EMBL/GenBank/DDBJ whole genome shotgun (WGS) entry which is preliminary data.</text>
</comment>
<dbReference type="InterPro" id="IPR028978">
    <property type="entry name" value="Chorismate_lyase_/UTRA_dom_sf"/>
</dbReference>